<feature type="domain" description="DUF4283" evidence="1">
    <location>
        <begin position="1"/>
        <end position="44"/>
    </location>
</feature>
<sequence length="149" mass="16983">MEKGCFLVRFRSKKDYDAVIMGGPWLLGETYLTVHRWYKGFNPWKAEVSSTMIWVQLPELPIEFINKQAVLRIAEEIGNHIRVDLATELGARGKFARVCVEVDLTQPLLPQYKIEGVTYLIQYEGLDNICTNCGSYGRSTRLCSCTNSV</sequence>
<dbReference type="Pfam" id="PF14111">
    <property type="entry name" value="DUF4283"/>
    <property type="match status" value="1"/>
</dbReference>
<dbReference type="Proteomes" id="UP001497516">
    <property type="component" value="Chromosome 3"/>
</dbReference>
<dbReference type="PANTHER" id="PTHR31286">
    <property type="entry name" value="GLYCINE-RICH CELL WALL STRUCTURAL PROTEIN 1.8-LIKE"/>
    <property type="match status" value="1"/>
</dbReference>
<evidence type="ECO:0000313" key="2">
    <source>
        <dbReference type="EMBL" id="CAL1377818.1"/>
    </source>
</evidence>
<gene>
    <name evidence="2" type="ORF">LTRI10_LOCUS19441</name>
</gene>
<name>A0AAV2DWB8_9ROSI</name>
<dbReference type="AlphaFoldDB" id="A0AAV2DWB8"/>
<evidence type="ECO:0000259" key="1">
    <source>
        <dbReference type="Pfam" id="PF14111"/>
    </source>
</evidence>
<accession>A0AAV2DWB8</accession>
<organism evidence="2 3">
    <name type="scientific">Linum trigynum</name>
    <dbReference type="NCBI Taxonomy" id="586398"/>
    <lineage>
        <taxon>Eukaryota</taxon>
        <taxon>Viridiplantae</taxon>
        <taxon>Streptophyta</taxon>
        <taxon>Embryophyta</taxon>
        <taxon>Tracheophyta</taxon>
        <taxon>Spermatophyta</taxon>
        <taxon>Magnoliopsida</taxon>
        <taxon>eudicotyledons</taxon>
        <taxon>Gunneridae</taxon>
        <taxon>Pentapetalae</taxon>
        <taxon>rosids</taxon>
        <taxon>fabids</taxon>
        <taxon>Malpighiales</taxon>
        <taxon>Linaceae</taxon>
        <taxon>Linum</taxon>
    </lineage>
</organism>
<dbReference type="InterPro" id="IPR040256">
    <property type="entry name" value="At4g02000-like"/>
</dbReference>
<dbReference type="EMBL" id="OZ034816">
    <property type="protein sequence ID" value="CAL1377818.1"/>
    <property type="molecule type" value="Genomic_DNA"/>
</dbReference>
<dbReference type="InterPro" id="IPR025558">
    <property type="entry name" value="DUF4283"/>
</dbReference>
<keyword evidence="3" id="KW-1185">Reference proteome</keyword>
<proteinExistence type="predicted"/>
<dbReference type="PANTHER" id="PTHR31286:SF99">
    <property type="entry name" value="DUF4283 DOMAIN-CONTAINING PROTEIN"/>
    <property type="match status" value="1"/>
</dbReference>
<evidence type="ECO:0000313" key="3">
    <source>
        <dbReference type="Proteomes" id="UP001497516"/>
    </source>
</evidence>
<reference evidence="2 3" key="1">
    <citation type="submission" date="2024-04" db="EMBL/GenBank/DDBJ databases">
        <authorList>
            <person name="Fracassetti M."/>
        </authorList>
    </citation>
    <scope>NUCLEOTIDE SEQUENCE [LARGE SCALE GENOMIC DNA]</scope>
</reference>
<protein>
    <recommendedName>
        <fullName evidence="1">DUF4283 domain-containing protein</fullName>
    </recommendedName>
</protein>